<evidence type="ECO:0000313" key="2">
    <source>
        <dbReference type="Proteomes" id="UP000068164"/>
    </source>
</evidence>
<dbReference type="Proteomes" id="UP000068164">
    <property type="component" value="Unassembled WGS sequence"/>
</dbReference>
<dbReference type="RefSeq" id="WP_028748901.1">
    <property type="nucleotide sequence ID" value="NZ_LNCD01000072.1"/>
</dbReference>
<accession>A0A109JNM7</accession>
<gene>
    <name evidence="1" type="ORF">AS026_05015</name>
</gene>
<organism evidence="1 2">
    <name type="scientific">Rhizobium altiplani</name>
    <dbReference type="NCBI Taxonomy" id="1864509"/>
    <lineage>
        <taxon>Bacteria</taxon>
        <taxon>Pseudomonadati</taxon>
        <taxon>Pseudomonadota</taxon>
        <taxon>Alphaproteobacteria</taxon>
        <taxon>Hyphomicrobiales</taxon>
        <taxon>Rhizobiaceae</taxon>
        <taxon>Rhizobium/Agrobacterium group</taxon>
        <taxon>Rhizobium</taxon>
    </lineage>
</organism>
<sequence>MKSKVCIPLAGIFATLSGGATRAGGLEAEVRLPSTVLERWASYNNEYIDVSVVTSRRKSAQRTLVALYCGN</sequence>
<protein>
    <submittedName>
        <fullName evidence="1">Uncharacterized protein</fullName>
    </submittedName>
</protein>
<keyword evidence="2" id="KW-1185">Reference proteome</keyword>
<comment type="caution">
    <text evidence="1">The sequence shown here is derived from an EMBL/GenBank/DDBJ whole genome shotgun (WGS) entry which is preliminary data.</text>
</comment>
<evidence type="ECO:0000313" key="1">
    <source>
        <dbReference type="EMBL" id="KWV52331.1"/>
    </source>
</evidence>
<name>A0A109JNM7_9HYPH</name>
<proteinExistence type="predicted"/>
<reference evidence="1 2" key="1">
    <citation type="submission" date="2015-11" db="EMBL/GenBank/DDBJ databases">
        <title>Draft Genome Sequence of the Strain BR 10423 (Rhizobium sp.) isolated from nodules of Mimosa pudica.</title>
        <authorList>
            <person name="Barauna A.C."/>
            <person name="Zilli J.E."/>
            <person name="Simoes-Araujo J.L."/>
            <person name="Reis V.M."/>
            <person name="James E.K."/>
            <person name="Reis F.B.Jr."/>
            <person name="Rouws L.F."/>
            <person name="Passos S.R."/>
            <person name="Gois S.R."/>
        </authorList>
    </citation>
    <scope>NUCLEOTIDE SEQUENCE [LARGE SCALE GENOMIC DNA]</scope>
    <source>
        <strain evidence="1 2">BR10423</strain>
    </source>
</reference>
<dbReference type="OrthoDB" id="9865338at2"/>
<dbReference type="EMBL" id="LNCD01000072">
    <property type="protein sequence ID" value="KWV52331.1"/>
    <property type="molecule type" value="Genomic_DNA"/>
</dbReference>
<dbReference type="AlphaFoldDB" id="A0A109JNM7"/>